<comment type="caution">
    <text evidence="1">The sequence shown here is derived from an EMBL/GenBank/DDBJ whole genome shotgun (WGS) entry which is preliminary data.</text>
</comment>
<proteinExistence type="predicted"/>
<organism evidence="1 2">
    <name type="scientific">Caerostris extrusa</name>
    <name type="common">Bark spider</name>
    <name type="synonym">Caerostris bankana</name>
    <dbReference type="NCBI Taxonomy" id="172846"/>
    <lineage>
        <taxon>Eukaryota</taxon>
        <taxon>Metazoa</taxon>
        <taxon>Ecdysozoa</taxon>
        <taxon>Arthropoda</taxon>
        <taxon>Chelicerata</taxon>
        <taxon>Arachnida</taxon>
        <taxon>Araneae</taxon>
        <taxon>Araneomorphae</taxon>
        <taxon>Entelegynae</taxon>
        <taxon>Araneoidea</taxon>
        <taxon>Araneidae</taxon>
        <taxon>Caerostris</taxon>
    </lineage>
</organism>
<protein>
    <submittedName>
        <fullName evidence="1">Uncharacterized protein</fullName>
    </submittedName>
</protein>
<name>A0AAV4VX78_CAEEX</name>
<evidence type="ECO:0000313" key="2">
    <source>
        <dbReference type="Proteomes" id="UP001054945"/>
    </source>
</evidence>
<reference evidence="1 2" key="1">
    <citation type="submission" date="2021-06" db="EMBL/GenBank/DDBJ databases">
        <title>Caerostris extrusa draft genome.</title>
        <authorList>
            <person name="Kono N."/>
            <person name="Arakawa K."/>
        </authorList>
    </citation>
    <scope>NUCLEOTIDE SEQUENCE [LARGE SCALE GENOMIC DNA]</scope>
</reference>
<accession>A0AAV4VX78</accession>
<gene>
    <name evidence="1" type="ORF">CEXT_705171</name>
</gene>
<dbReference type="EMBL" id="BPLR01015251">
    <property type="protein sequence ID" value="GIY74738.1"/>
    <property type="molecule type" value="Genomic_DNA"/>
</dbReference>
<sequence length="305" mass="34003">MAIWNCEFCNAYVTDFEVHYCRNFGNQQRQSSATLPRSSSVNLVPDIDSRSALPMNYDAGLPAIGQINSSTQQSVLPNIHQRTSCEDTATAEIPSPYGNANQNQYNPETSDFLLPNMAHVQENQSKSTPLTVADQHNPMHVAEPCILPGFQEAFGQRNTLRNQTAQRPIAASQMECSGIIYMDETSTQFISDFNDSSDASTNLISRHYETFSEIPILADQNSQYNPMDTVPPTDASDPIHSNNCPEELLPEDHLEPRELSRSQLNQTIVVEFCVANIRDANACCVNDVKDPRMEHTCSLHTCTKQ</sequence>
<dbReference type="AlphaFoldDB" id="A0AAV4VX78"/>
<dbReference type="Proteomes" id="UP001054945">
    <property type="component" value="Unassembled WGS sequence"/>
</dbReference>
<keyword evidence="2" id="KW-1185">Reference proteome</keyword>
<evidence type="ECO:0000313" key="1">
    <source>
        <dbReference type="EMBL" id="GIY74738.1"/>
    </source>
</evidence>